<reference evidence="2" key="1">
    <citation type="submission" date="2021-01" db="EMBL/GenBank/DDBJ databases">
        <authorList>
            <person name="Corre E."/>
            <person name="Pelletier E."/>
            <person name="Niang G."/>
            <person name="Scheremetjew M."/>
            <person name="Finn R."/>
            <person name="Kale V."/>
            <person name="Holt S."/>
            <person name="Cochrane G."/>
            <person name="Meng A."/>
            <person name="Brown T."/>
            <person name="Cohen L."/>
        </authorList>
    </citation>
    <scope>NUCLEOTIDE SEQUENCE</scope>
    <source>
        <strain evidence="2">CCMP1381</strain>
    </source>
</reference>
<proteinExistence type="predicted"/>
<evidence type="ECO:0000313" key="2">
    <source>
        <dbReference type="EMBL" id="CAD9474438.1"/>
    </source>
</evidence>
<evidence type="ECO:0000259" key="1">
    <source>
        <dbReference type="Pfam" id="PF04577"/>
    </source>
</evidence>
<name>A0A7S2MBT7_9STRA</name>
<dbReference type="Pfam" id="PF04577">
    <property type="entry name" value="Glyco_transf_61"/>
    <property type="match status" value="1"/>
</dbReference>
<gene>
    <name evidence="2" type="ORF">DSPE1174_LOCUS28181</name>
</gene>
<dbReference type="GO" id="GO:0016757">
    <property type="term" value="F:glycosyltransferase activity"/>
    <property type="evidence" value="ECO:0007669"/>
    <property type="project" value="InterPro"/>
</dbReference>
<protein>
    <recommendedName>
        <fullName evidence="1">Glycosyltransferase 61 catalytic domain-containing protein</fullName>
    </recommendedName>
</protein>
<organism evidence="2">
    <name type="scientific">Octactis speculum</name>
    <dbReference type="NCBI Taxonomy" id="3111310"/>
    <lineage>
        <taxon>Eukaryota</taxon>
        <taxon>Sar</taxon>
        <taxon>Stramenopiles</taxon>
        <taxon>Ochrophyta</taxon>
        <taxon>Dictyochophyceae</taxon>
        <taxon>Dictyochales</taxon>
        <taxon>Dictyochaceae</taxon>
        <taxon>Octactis</taxon>
    </lineage>
</organism>
<accession>A0A7S2MBT7</accession>
<dbReference type="InterPro" id="IPR049625">
    <property type="entry name" value="Glyco_transf_61_cat"/>
</dbReference>
<dbReference type="AlphaFoldDB" id="A0A7S2MBT7"/>
<feature type="domain" description="Glycosyltransferase 61 catalytic" evidence="1">
    <location>
        <begin position="121"/>
        <end position="340"/>
    </location>
</feature>
<sequence>MSIIKILVAAEIVVGARMQTPVLHSHNRTILSSYQVYFDTMNALVMGDREMWDPTVGFREEHLSLTGAYFTIQTHKEGNGGEQTNYTMLDAHELNRRGDNLQATTLIGDFVVVNDHFYDVYAHLLIDHFPALAWLQSHLPETTRFILPDNPVYNSILTYVDPEFVKNRILWVGKGEVLQITGTFRPYFASVARYYRKGGITLSRIVRPLGFVQALRSWLSVVGGPPQQADIGEGTIVYYSRSAAHHKRNKANITKLNPHIDASHGRQIEEGHERDIIDVIRNGMARHRRNERLVVFNGHRESDGKPMSFLEQRDLFSSASIVVGPHGGGMASIIFMEERSRTPPAVLEFICSPESVKVQSSCPWHKTFYSLWGTIPWIDYHHVPFSSNSTKDFTYVSLKLVDEALNALFARSEINGAMAAKEELAIKRSHL</sequence>
<dbReference type="EMBL" id="HBGS01054541">
    <property type="protein sequence ID" value="CAD9474438.1"/>
    <property type="molecule type" value="Transcribed_RNA"/>
</dbReference>